<feature type="region of interest" description="Disordered" evidence="2">
    <location>
        <begin position="1635"/>
        <end position="1673"/>
    </location>
</feature>
<keyword evidence="1" id="KW-0175">Coiled coil</keyword>
<feature type="compositionally biased region" description="Polar residues" evidence="2">
    <location>
        <begin position="1074"/>
        <end position="1097"/>
    </location>
</feature>
<dbReference type="SUPFAM" id="SSF69322">
    <property type="entry name" value="Tricorn protease domain 2"/>
    <property type="match status" value="1"/>
</dbReference>
<evidence type="ECO:0000256" key="1">
    <source>
        <dbReference type="SAM" id="Coils"/>
    </source>
</evidence>
<evidence type="ECO:0008006" key="5">
    <source>
        <dbReference type="Google" id="ProtNLM"/>
    </source>
</evidence>
<dbReference type="Gene3D" id="2.130.10.10">
    <property type="entry name" value="YVTN repeat-like/Quinoprotein amine dehydrogenase"/>
    <property type="match status" value="2"/>
</dbReference>
<sequence length="1825" mass="201224">MEKDEVISSEQHFEVQPLFSLGISPVMGLPQFIDDHTIIYISGRVIVQKDLERGLIRQTAFTTNPGTVKIASISICHRYLVFADYVDKHTPPVLYIFNLAPPSAPRLLGTIKIPDARSIGTDVLSLEIDDDGQHVMCQMGASEYTMMSWRVEKEDSVLKRSAVVGSKVVQSSVCPFEKVGWLSTGDRLIKFWRVNDSSMREFVPVNCRKLSGNFTKHTWLSADIAVVAGEDGNIILIEDNFISSVIPAKAIWGRFFVDRTGISLISDGGEKTPKKDTASTVSATGEAEASSSSTPPPGFITVLQRWSEGIIVGTSDGLVTVFKIGQDETFKEPVVGGVSSGASEIGPNPSSKPGRTNEALEASAYGHGASKGRSSMVASQASGEPEAIKHKKGFSTSSTLVMPFLNYRPIPLTDCVALVRYKIPTALATCGTHTLLSTLCDDANTYVIDSPSIDNISVSPGSKVVCISTGDRQIYILRLDFIAEEMRDRAEKLGDAAKRKEEERLKTKKDIKRREKVKTERYPDPLGRDFHSTSKMSSSQAYNPPVIIQPIYDDIDNIIAACTRVVGGVVIRKKESAITSSSSFHERSNNISLYRRETEELLDDPDVKSLVQHGYMEDLEVTRRIFATLNDCLDAMSKHRGISIGDQCINLLTARVSMFHPICCSVTLDSGLEEWREIDGFEVKLAPKTALEEVESMLSRQKESDLMHQRPIEGDLEHEVATLVRGGRGSTLGLFHTIPAILPFDTVISVSVCNTTPLAAFITGEGVVTVFRYTDSAILCQKLISNQPKSLSFHPMGYLAIGSLSHCSVYSFVNTEAEGGGLLEIGRVSCSCSTRCLFNNGGNILAIATATNVSIVSFPSMLIQCVISPQSDPITDIAFSNDGQFIATVSVGGSLCVNRLPTGEKVAECSIKSTALFGCTWIPLPPHMGGISGINFEKAIMSAKEVDASIGLKSVNMLFSNIPFLVLGSDRKLRVVAGSCVVTELFLPDHVHKPTCVAVGGESIEDGFIVTGTDTGHLCIHRSPLSSASCSTILLHAAPVTDVRVVRGWIVVSVDKSGCVMVSQIHKRQPPPSTKSSARGSSRKLTASTSARSNGASVISEKADAKKDDPVSEFYRPQSYMSSNIPTSTHKTDESMALSTISLPTHPFSHSVSLWQGTLPSSPHFVTSLFNLIQTLVRLCARGLSELAERESSIVYSASKGITETKKELNQDLINLRQKLEDVKTDGTVVQTNHAQEIRNLKMKHAEEMQREKDEKCRALDQQERDWIKKEQELKDRLAEVMARVTHEQLVREELKESAKQHISEVESQFQESLSRVVKERDTIVDEYIGELSKTREESEEATKKLEQRLRGDISAVKLEERKTRSTTNILITQNRKLREEIYAKKMRICSLKQQLDSSKKKNLSDTAKVSQLSAQVKERDAALKKHEEELKRAREKISELRKVREVLDFRVQDLRREIAPRDQQLSDFKIQLSEVDAALVQAHKEGVIYQQKAQAIETRLAVTRSEMKSVQTDLNVIRKKYKDIMFELNRVAHLDSSKMPAELGELLRVYSDGEITKKVETRGKKEDALSEFQFQRHLLEKNVSFLKIRVSQSEEKAKRVSRLLVAQNADLLREINQLRSENKDLHLELAALKAREKKKVSRPSSKVRSRQSVSRSESFTMSPTSIERPSAFERLPQLMPSKVALDDAGETPDVGPPVSSKSMPGQGVPEAIPMYKHVYNQHPVMPRPALAALTRGRGRSSSSLGMLRGSGGRKSQQQVSSRASSQASGRISAQGGKYPVSPSSSSRALSQQAIGRGELMSIAQMAGDDFFPGRARLPVDPRDD</sequence>
<organism evidence="3 4">
    <name type="scientific">Aduncisulcus paluster</name>
    <dbReference type="NCBI Taxonomy" id="2918883"/>
    <lineage>
        <taxon>Eukaryota</taxon>
        <taxon>Metamonada</taxon>
        <taxon>Carpediemonas-like organisms</taxon>
        <taxon>Aduncisulcus</taxon>
    </lineage>
</organism>
<dbReference type="InterPro" id="IPR001680">
    <property type="entry name" value="WD40_rpt"/>
</dbReference>
<dbReference type="SUPFAM" id="SSF50978">
    <property type="entry name" value="WD40 repeat-like"/>
    <property type="match status" value="1"/>
</dbReference>
<feature type="compositionally biased region" description="Basic and acidic residues" evidence="2">
    <location>
        <begin position="268"/>
        <end position="277"/>
    </location>
</feature>
<feature type="region of interest" description="Disordered" evidence="2">
    <location>
        <begin position="1686"/>
        <end position="1706"/>
    </location>
</feature>
<feature type="coiled-coil region" evidence="1">
    <location>
        <begin position="1410"/>
        <end position="1444"/>
    </location>
</feature>
<feature type="region of interest" description="Disordered" evidence="2">
    <location>
        <begin position="335"/>
        <end position="357"/>
    </location>
</feature>
<dbReference type="SMART" id="SM00320">
    <property type="entry name" value="WD40"/>
    <property type="match status" value="4"/>
</dbReference>
<feature type="coiled-coil region" evidence="1">
    <location>
        <begin position="1292"/>
        <end position="1349"/>
    </location>
</feature>
<accession>A0ABQ5KCE9</accession>
<feature type="compositionally biased region" description="Low complexity" evidence="2">
    <location>
        <begin position="278"/>
        <end position="293"/>
    </location>
</feature>
<feature type="region of interest" description="Disordered" evidence="2">
    <location>
        <begin position="1064"/>
        <end position="1110"/>
    </location>
</feature>
<comment type="caution">
    <text evidence="3">The sequence shown here is derived from an EMBL/GenBank/DDBJ whole genome shotgun (WGS) entry which is preliminary data.</text>
</comment>
<feature type="coiled-coil region" evidence="1">
    <location>
        <begin position="1199"/>
        <end position="1266"/>
    </location>
</feature>
<dbReference type="PANTHER" id="PTHR32215:SF0">
    <property type="entry name" value="CILIA- AND FLAGELLA-ASSOCIATED PROTEIN 57"/>
    <property type="match status" value="1"/>
</dbReference>
<keyword evidence="4" id="KW-1185">Reference proteome</keyword>
<dbReference type="InterPro" id="IPR015943">
    <property type="entry name" value="WD40/YVTN_repeat-like_dom_sf"/>
</dbReference>
<evidence type="ECO:0000313" key="4">
    <source>
        <dbReference type="Proteomes" id="UP001057375"/>
    </source>
</evidence>
<dbReference type="Proteomes" id="UP001057375">
    <property type="component" value="Unassembled WGS sequence"/>
</dbReference>
<feature type="compositionally biased region" description="Basic residues" evidence="2">
    <location>
        <begin position="1636"/>
        <end position="1650"/>
    </location>
</feature>
<dbReference type="InterPro" id="IPR036322">
    <property type="entry name" value="WD40_repeat_dom_sf"/>
</dbReference>
<feature type="region of interest" description="Disordered" evidence="2">
    <location>
        <begin position="267"/>
        <end position="297"/>
    </location>
</feature>
<name>A0ABQ5KCE9_9EUKA</name>
<gene>
    <name evidence="3" type="ORF">ADUPG1_001002</name>
</gene>
<feature type="region of interest" description="Disordered" evidence="2">
    <location>
        <begin position="1734"/>
        <end position="1793"/>
    </location>
</feature>
<feature type="compositionally biased region" description="Low complexity" evidence="2">
    <location>
        <begin position="1740"/>
        <end position="1787"/>
    </location>
</feature>
<protein>
    <recommendedName>
        <fullName evidence="5">Cilia- and flagella-associated protein 43</fullName>
    </recommendedName>
</protein>
<evidence type="ECO:0000256" key="2">
    <source>
        <dbReference type="SAM" id="MobiDB-lite"/>
    </source>
</evidence>
<reference evidence="3" key="1">
    <citation type="submission" date="2022-03" db="EMBL/GenBank/DDBJ databases">
        <title>Draft genome sequence of Aduncisulcus paluster, a free-living microaerophilic Fornicata.</title>
        <authorList>
            <person name="Yuyama I."/>
            <person name="Kume K."/>
            <person name="Tamura T."/>
            <person name="Inagaki Y."/>
            <person name="Hashimoto T."/>
        </authorList>
    </citation>
    <scope>NUCLEOTIDE SEQUENCE</scope>
    <source>
        <strain evidence="3">NY0171</strain>
    </source>
</reference>
<dbReference type="EMBL" id="BQXS01000610">
    <property type="protein sequence ID" value="GKT29025.1"/>
    <property type="molecule type" value="Genomic_DNA"/>
</dbReference>
<dbReference type="PANTHER" id="PTHR32215">
    <property type="entry name" value="CILIA- AND FLAGELLA-ASSOCIATED PROTEIN 57"/>
    <property type="match status" value="1"/>
</dbReference>
<proteinExistence type="predicted"/>
<evidence type="ECO:0000313" key="3">
    <source>
        <dbReference type="EMBL" id="GKT29025.1"/>
    </source>
</evidence>
<dbReference type="InterPro" id="IPR052993">
    <property type="entry name" value="CFA-57"/>
</dbReference>
<feature type="compositionally biased region" description="Basic and acidic residues" evidence="2">
    <location>
        <begin position="1101"/>
        <end position="1110"/>
    </location>
</feature>